<dbReference type="Gene3D" id="4.10.240.10">
    <property type="entry name" value="Zn(2)-C6 fungal-type DNA-binding domain"/>
    <property type="match status" value="1"/>
</dbReference>
<dbReference type="SMART" id="SM00906">
    <property type="entry name" value="Fungal_trans"/>
    <property type="match status" value="1"/>
</dbReference>
<keyword evidence="3" id="KW-0862">Zinc</keyword>
<comment type="caution">
    <text evidence="10">The sequence shown here is derived from an EMBL/GenBank/DDBJ whole genome shotgun (WGS) entry which is preliminary data.</text>
</comment>
<evidence type="ECO:0000256" key="4">
    <source>
        <dbReference type="ARBA" id="ARBA00023015"/>
    </source>
</evidence>
<evidence type="ECO:0000256" key="2">
    <source>
        <dbReference type="ARBA" id="ARBA00022723"/>
    </source>
</evidence>
<accession>A0A8H3TXX7</accession>
<evidence type="ECO:0000259" key="9">
    <source>
        <dbReference type="PROSITE" id="PS50048"/>
    </source>
</evidence>
<dbReference type="PROSITE" id="PS50048">
    <property type="entry name" value="ZN2_CY6_FUNGAL_2"/>
    <property type="match status" value="1"/>
</dbReference>
<dbReference type="PROSITE" id="PS00463">
    <property type="entry name" value="ZN2_CY6_FUNGAL_1"/>
    <property type="match status" value="1"/>
</dbReference>
<evidence type="ECO:0000256" key="6">
    <source>
        <dbReference type="ARBA" id="ARBA00023163"/>
    </source>
</evidence>
<dbReference type="PANTHER" id="PTHR31313">
    <property type="entry name" value="TY1 ENHANCER ACTIVATOR"/>
    <property type="match status" value="1"/>
</dbReference>
<feature type="compositionally biased region" description="Basic and acidic residues" evidence="8">
    <location>
        <begin position="163"/>
        <end position="194"/>
    </location>
</feature>
<keyword evidence="5" id="KW-0238">DNA-binding</keyword>
<dbReference type="GO" id="GO:0008270">
    <property type="term" value="F:zinc ion binding"/>
    <property type="evidence" value="ECO:0007669"/>
    <property type="project" value="InterPro"/>
</dbReference>
<evidence type="ECO:0000256" key="5">
    <source>
        <dbReference type="ARBA" id="ARBA00023125"/>
    </source>
</evidence>
<evidence type="ECO:0000313" key="11">
    <source>
        <dbReference type="Proteomes" id="UP000620104"/>
    </source>
</evidence>
<keyword evidence="7" id="KW-0539">Nucleus</keyword>
<dbReference type="GO" id="GO:0003677">
    <property type="term" value="F:DNA binding"/>
    <property type="evidence" value="ECO:0007669"/>
    <property type="project" value="UniProtKB-KW"/>
</dbReference>
<feature type="domain" description="Zn(2)-C6 fungal-type" evidence="9">
    <location>
        <begin position="62"/>
        <end position="92"/>
    </location>
</feature>
<evidence type="ECO:0000256" key="8">
    <source>
        <dbReference type="SAM" id="MobiDB-lite"/>
    </source>
</evidence>
<keyword evidence="6" id="KW-0804">Transcription</keyword>
<evidence type="ECO:0000313" key="10">
    <source>
        <dbReference type="EMBL" id="GHJ89113.1"/>
    </source>
</evidence>
<reference evidence="10" key="1">
    <citation type="submission" date="2020-07" db="EMBL/GenBank/DDBJ databases">
        <title>Draft Genome Sequence of a Deep-Sea Yeast, Naganishia (Cryptococcus) liquefaciens strain N6.</title>
        <authorList>
            <person name="Han Y.W."/>
            <person name="Kajitani R."/>
            <person name="Morimoto H."/>
            <person name="Parhat M."/>
            <person name="Tsubouchi H."/>
            <person name="Bakenova O."/>
            <person name="Ogata M."/>
            <person name="Argunhan B."/>
            <person name="Aoki R."/>
            <person name="Kajiwara S."/>
            <person name="Itoh T."/>
            <person name="Iwasaki H."/>
        </authorList>
    </citation>
    <scope>NUCLEOTIDE SEQUENCE</scope>
    <source>
        <strain evidence="10">N6</strain>
    </source>
</reference>
<dbReference type="EMBL" id="BLZA01000035">
    <property type="protein sequence ID" value="GHJ89113.1"/>
    <property type="molecule type" value="Genomic_DNA"/>
</dbReference>
<evidence type="ECO:0000256" key="1">
    <source>
        <dbReference type="ARBA" id="ARBA00004123"/>
    </source>
</evidence>
<dbReference type="InterPro" id="IPR007219">
    <property type="entry name" value="XnlR_reg_dom"/>
</dbReference>
<organism evidence="10 11">
    <name type="scientific">Naganishia liquefaciens</name>
    <dbReference type="NCBI Taxonomy" id="104408"/>
    <lineage>
        <taxon>Eukaryota</taxon>
        <taxon>Fungi</taxon>
        <taxon>Dikarya</taxon>
        <taxon>Basidiomycota</taxon>
        <taxon>Agaricomycotina</taxon>
        <taxon>Tremellomycetes</taxon>
        <taxon>Filobasidiales</taxon>
        <taxon>Filobasidiaceae</taxon>
        <taxon>Naganishia</taxon>
    </lineage>
</organism>
<dbReference type="Proteomes" id="UP000620104">
    <property type="component" value="Unassembled WGS sequence"/>
</dbReference>
<feature type="region of interest" description="Disordered" evidence="8">
    <location>
        <begin position="1"/>
        <end position="57"/>
    </location>
</feature>
<dbReference type="SUPFAM" id="SSF57701">
    <property type="entry name" value="Zn2/Cys6 DNA-binding domain"/>
    <property type="match status" value="1"/>
</dbReference>
<dbReference type="InterPro" id="IPR051615">
    <property type="entry name" value="Transcr_Regulatory_Elem"/>
</dbReference>
<dbReference type="Pfam" id="PF04082">
    <property type="entry name" value="Fungal_trans"/>
    <property type="match status" value="1"/>
</dbReference>
<dbReference type="InterPro" id="IPR001138">
    <property type="entry name" value="Zn2Cys6_DnaBD"/>
</dbReference>
<dbReference type="SMART" id="SM00066">
    <property type="entry name" value="GAL4"/>
    <property type="match status" value="1"/>
</dbReference>
<sequence>MNDPQPQPKKRKLSSTSLAARPPSVDSSSSDEPDEPPAGKPPTSAPSREGKTGKPVRKYASACQFCRRRKMKCDTQRPSCANCVEHGEQCNYERQTKPRPTHAVIQSLQDEVAQLRRLLSLQRVESAGLEKRKGDGERSQAEKSGPEGMKQQGESSQQQVDVVKGEAHREEMIKEVKVEKTESGGAQEPRRSIERSPSVRFTSDLARDREARSGPPEPKMESARTSPEPDADDVHGIAHYSTSAFFDATCVPPSTASGNVTESPAILDPSANGGNTWDLSPLGDGNSTHSGMHDHAEDGKPSFRLPSDSHLRSHLEKVGRGARRRASSAADAVTLLRDGSGGMDPDDLVRQNELMARAAQGRHCERIDFSTGSLDFDGWSPSLVRHLLELHFNRQHHAFCITYRPAFMRDMASGGPYFSKLLLNAILYGVSKYSDRQDLSLQSIRGGLGFLERAKTLLGEDLHEPSVPTIQALLLLANSLGAQGIAGNGSMLYLKIALAMITELGIDREDVRSRASAESREINRRVVWAAYVIDKLQSLYQGRSYSLPLRTLHVLPEFLDLYEELEEWQPYAFPGAQTTITTTAYSVSTFQALCRLSIIIEHIIGEIYTGTQRRSKQARRKKRDELDKELRAWKQSLQPHLCFNPREPVHIPTPMIFSLHALYHTSTIILHRPFVESTEEFFSDSKSTTASWSACVAAAVAFTQCLRLYRQIFTIRRAPYLISYATYVASTIHVRAVAAENAILERMRQSGGGEDGKSATSEPSDATKALKLCWDALVEAGKVNAGCRKAQNIIAGLMDKLGISLGQTPRVVDAPLPEGARYRPEHPPNTIEEIQTTPLGAGPAMPAEHDIESIMRSFWWPEPFDGTIPGQPDGESAAAFGSLGFRPGAPADYTPSAQPGPTGNTPAPAFTSSMMNTGFDPSLAAPIHQLQQPVFSHPSGFATPASNGQAVVGNVGEDFALLGTAGATSAMLDPLIGFLHEEPFYGV</sequence>
<feature type="region of interest" description="Disordered" evidence="8">
    <location>
        <begin position="270"/>
        <end position="297"/>
    </location>
</feature>
<dbReference type="PANTHER" id="PTHR31313:SF86">
    <property type="entry name" value="ZN(2)-C6 FUNGAL-TYPE DOMAIN-CONTAINING PROTEIN"/>
    <property type="match status" value="1"/>
</dbReference>
<dbReference type="CDD" id="cd12148">
    <property type="entry name" value="fungal_TF_MHR"/>
    <property type="match status" value="1"/>
</dbReference>
<feature type="compositionally biased region" description="Basic and acidic residues" evidence="8">
    <location>
        <begin position="205"/>
        <end position="222"/>
    </location>
</feature>
<feature type="region of interest" description="Disordered" evidence="8">
    <location>
        <begin position="124"/>
        <end position="232"/>
    </location>
</feature>
<dbReference type="GO" id="GO:0005634">
    <property type="term" value="C:nucleus"/>
    <property type="evidence" value="ECO:0007669"/>
    <property type="project" value="UniProtKB-SubCell"/>
</dbReference>
<dbReference type="Pfam" id="PF00172">
    <property type="entry name" value="Zn_clus"/>
    <property type="match status" value="1"/>
</dbReference>
<dbReference type="GO" id="GO:0000981">
    <property type="term" value="F:DNA-binding transcription factor activity, RNA polymerase II-specific"/>
    <property type="evidence" value="ECO:0007669"/>
    <property type="project" value="InterPro"/>
</dbReference>
<dbReference type="OrthoDB" id="2123952at2759"/>
<feature type="compositionally biased region" description="Basic and acidic residues" evidence="8">
    <location>
        <begin position="128"/>
        <end position="145"/>
    </location>
</feature>
<keyword evidence="4" id="KW-0805">Transcription regulation</keyword>
<name>A0A8H3TXX7_9TREE</name>
<comment type="subcellular location">
    <subcellularLocation>
        <location evidence="1">Nucleus</location>
    </subcellularLocation>
</comment>
<keyword evidence="2" id="KW-0479">Metal-binding</keyword>
<evidence type="ECO:0000256" key="7">
    <source>
        <dbReference type="ARBA" id="ARBA00023242"/>
    </source>
</evidence>
<protein>
    <recommendedName>
        <fullName evidence="9">Zn(2)-C6 fungal-type domain-containing protein</fullName>
    </recommendedName>
</protein>
<proteinExistence type="predicted"/>
<dbReference type="AlphaFoldDB" id="A0A8H3TXX7"/>
<gene>
    <name evidence="10" type="ORF">NliqN6_5515</name>
</gene>
<dbReference type="CDD" id="cd00067">
    <property type="entry name" value="GAL4"/>
    <property type="match status" value="1"/>
</dbReference>
<keyword evidence="11" id="KW-1185">Reference proteome</keyword>
<dbReference type="GO" id="GO:0006351">
    <property type="term" value="P:DNA-templated transcription"/>
    <property type="evidence" value="ECO:0007669"/>
    <property type="project" value="InterPro"/>
</dbReference>
<dbReference type="InterPro" id="IPR036864">
    <property type="entry name" value="Zn2-C6_fun-type_DNA-bd_sf"/>
</dbReference>
<evidence type="ECO:0000256" key="3">
    <source>
        <dbReference type="ARBA" id="ARBA00022833"/>
    </source>
</evidence>